<dbReference type="Pfam" id="PF01250">
    <property type="entry name" value="Ribosomal_S6"/>
    <property type="match status" value="1"/>
</dbReference>
<gene>
    <name evidence="2" type="ORF">PCAL00307_LOCUS6027</name>
    <name evidence="3" type="ORF">PECAL_3P27610</name>
</gene>
<evidence type="ECO:0000313" key="2">
    <source>
        <dbReference type="EMBL" id="CAE0690591.1"/>
    </source>
</evidence>
<dbReference type="Gene3D" id="3.30.70.60">
    <property type="match status" value="1"/>
</dbReference>
<dbReference type="EMBL" id="CAKKNE010000003">
    <property type="protein sequence ID" value="CAH0372736.1"/>
    <property type="molecule type" value="Genomic_DNA"/>
</dbReference>
<dbReference type="GO" id="GO:0003735">
    <property type="term" value="F:structural constituent of ribosome"/>
    <property type="evidence" value="ECO:0007669"/>
    <property type="project" value="InterPro"/>
</dbReference>
<evidence type="ECO:0000313" key="4">
    <source>
        <dbReference type="Proteomes" id="UP000789595"/>
    </source>
</evidence>
<dbReference type="Proteomes" id="UP000789595">
    <property type="component" value="Unassembled WGS sequence"/>
</dbReference>
<evidence type="ECO:0008006" key="5">
    <source>
        <dbReference type="Google" id="ProtNLM"/>
    </source>
</evidence>
<dbReference type="OrthoDB" id="10419957at2759"/>
<proteinExistence type="inferred from homology"/>
<organism evidence="2">
    <name type="scientific">Pelagomonas calceolata</name>
    <dbReference type="NCBI Taxonomy" id="35677"/>
    <lineage>
        <taxon>Eukaryota</taxon>
        <taxon>Sar</taxon>
        <taxon>Stramenopiles</taxon>
        <taxon>Ochrophyta</taxon>
        <taxon>Pelagophyceae</taxon>
        <taxon>Pelagomonadales</taxon>
        <taxon>Pelagomonadaceae</taxon>
        <taxon>Pelagomonas</taxon>
    </lineage>
</organism>
<accession>A0A6S8SLD2</accession>
<dbReference type="InterPro" id="IPR035980">
    <property type="entry name" value="Ribosomal_bS6_sf"/>
</dbReference>
<sequence length="125" mass="13939">MPLYHQIVTASARASPAALADLLRRCAKQITAAGGVVRSCEHHGVTRLPHRVRSRHASAGDDGRYHHVGRRVALFFDCGPAALPRVEQTLRMHADVLRFTTLRRPATMDLVNSNKKGNPWSRNRK</sequence>
<keyword evidence="4" id="KW-1185">Reference proteome</keyword>
<dbReference type="InterPro" id="IPR000529">
    <property type="entry name" value="Ribosomal_bS6"/>
</dbReference>
<dbReference type="GO" id="GO:0019843">
    <property type="term" value="F:rRNA binding"/>
    <property type="evidence" value="ECO:0007669"/>
    <property type="project" value="InterPro"/>
</dbReference>
<reference evidence="3" key="2">
    <citation type="submission" date="2021-11" db="EMBL/GenBank/DDBJ databases">
        <authorList>
            <consortium name="Genoscope - CEA"/>
            <person name="William W."/>
        </authorList>
    </citation>
    <scope>NUCLEOTIDE SEQUENCE</scope>
</reference>
<evidence type="ECO:0000256" key="1">
    <source>
        <dbReference type="ARBA" id="ARBA00009512"/>
    </source>
</evidence>
<comment type="similarity">
    <text evidence="1">Belongs to the bacterial ribosomal protein bS6 family.</text>
</comment>
<dbReference type="AlphaFoldDB" id="A0A6S8SLD2"/>
<evidence type="ECO:0000313" key="3">
    <source>
        <dbReference type="EMBL" id="CAH0372736.1"/>
    </source>
</evidence>
<dbReference type="InterPro" id="IPR014717">
    <property type="entry name" value="Transl_elong_EF1B/ribsomal_bS6"/>
</dbReference>
<dbReference type="CDD" id="cd15465">
    <property type="entry name" value="bS6_mito"/>
    <property type="match status" value="1"/>
</dbReference>
<reference evidence="2" key="1">
    <citation type="submission" date="2021-01" db="EMBL/GenBank/DDBJ databases">
        <authorList>
            <person name="Corre E."/>
            <person name="Pelletier E."/>
            <person name="Niang G."/>
            <person name="Scheremetjew M."/>
            <person name="Finn R."/>
            <person name="Kale V."/>
            <person name="Holt S."/>
            <person name="Cochrane G."/>
            <person name="Meng A."/>
            <person name="Brown T."/>
            <person name="Cohen L."/>
        </authorList>
    </citation>
    <scope>NUCLEOTIDE SEQUENCE</scope>
    <source>
        <strain evidence="2">CCMP1756</strain>
    </source>
</reference>
<name>A0A6S8SLD2_9STRA</name>
<dbReference type="GO" id="GO:0006412">
    <property type="term" value="P:translation"/>
    <property type="evidence" value="ECO:0007669"/>
    <property type="project" value="InterPro"/>
</dbReference>
<protein>
    <recommendedName>
        <fullName evidence="5">Ribosomal protein S6</fullName>
    </recommendedName>
</protein>
<dbReference type="SUPFAM" id="SSF54995">
    <property type="entry name" value="Ribosomal protein S6"/>
    <property type="match status" value="1"/>
</dbReference>
<dbReference type="EMBL" id="HBIW01007175">
    <property type="protein sequence ID" value="CAE0690591.1"/>
    <property type="molecule type" value="Transcribed_RNA"/>
</dbReference>
<dbReference type="GO" id="GO:0005840">
    <property type="term" value="C:ribosome"/>
    <property type="evidence" value="ECO:0007669"/>
    <property type="project" value="InterPro"/>
</dbReference>